<name>A0A0H4TCU2_9BACT</name>
<dbReference type="EMBL" id="KT007036">
    <property type="protein sequence ID" value="AKQ04347.1"/>
    <property type="molecule type" value="Genomic_DNA"/>
</dbReference>
<dbReference type="Pfam" id="PF03816">
    <property type="entry name" value="LytR_cpsA_psr"/>
    <property type="match status" value="1"/>
</dbReference>
<evidence type="ECO:0000313" key="4">
    <source>
        <dbReference type="EMBL" id="AKQ04347.1"/>
    </source>
</evidence>
<keyword evidence="2" id="KW-0472">Membrane</keyword>
<feature type="transmembrane region" description="Helical" evidence="2">
    <location>
        <begin position="12"/>
        <end position="36"/>
    </location>
</feature>
<evidence type="ECO:0000256" key="1">
    <source>
        <dbReference type="ARBA" id="ARBA00006068"/>
    </source>
</evidence>
<accession>A0A0H4TCU2</accession>
<dbReference type="Gene3D" id="3.40.630.190">
    <property type="entry name" value="LCP protein"/>
    <property type="match status" value="1"/>
</dbReference>
<organism evidence="4">
    <name type="scientific">uncultured Microgenomates bacterium Rifle_16ft_4_minimus_5036</name>
    <dbReference type="NCBI Taxonomy" id="1665119"/>
    <lineage>
        <taxon>Bacteria</taxon>
        <taxon>Candidatus Microgenomatota</taxon>
        <taxon>environmental samples</taxon>
    </lineage>
</organism>
<feature type="domain" description="Cell envelope-related transcriptional attenuator" evidence="3">
    <location>
        <begin position="84"/>
        <end position="287"/>
    </location>
</feature>
<dbReference type="AlphaFoldDB" id="A0A0H4TCU2"/>
<evidence type="ECO:0000256" key="2">
    <source>
        <dbReference type="SAM" id="Phobius"/>
    </source>
</evidence>
<dbReference type="InterPro" id="IPR050922">
    <property type="entry name" value="LytR/CpsA/Psr_CW_biosynth"/>
</dbReference>
<sequence length="379" mass="41822">MILPALKLRFKSNLFLFVLLSVGIFVSSAFLAYFLLKNYPIISENAVTYTSTSAPITPFSESANSYNILLLGYGGAGHPGGTLSDVMMVVNINPESKKITFVSIPRDLWVEMPVSTEKSVKHKINFAYAIGVDNKSYPDKESKYTGVNGGGEMAKYAAEKVTGLPIHKYAAVDFRGFEKVIDILGGVDVGVPETFDDYFYPVQGLEDLSCDKTAEEIASLSVKYSGFELEKQFPCRYERLHFDKGMTHMDGVTALKYVRSRHSDQHGGDFARSERQQSLLLGLRKKLATSGFISKSDEVFDNLATYIQTDIDKDVVKFFLSLPGKPAEYEVKSVNLSTDNVLINAKSSGGEYILIPKSGEGGWGPTHQFIENELSPTSL</sequence>
<protein>
    <submittedName>
        <fullName evidence="4">Cell envelope-related transcriptional attenuator</fullName>
    </submittedName>
</protein>
<comment type="similarity">
    <text evidence="1">Belongs to the LytR/CpsA/Psr (LCP) family.</text>
</comment>
<evidence type="ECO:0000259" key="3">
    <source>
        <dbReference type="Pfam" id="PF03816"/>
    </source>
</evidence>
<keyword evidence="2" id="KW-1133">Transmembrane helix</keyword>
<dbReference type="PANTHER" id="PTHR33392:SF6">
    <property type="entry name" value="POLYISOPRENYL-TEICHOIC ACID--PEPTIDOGLYCAN TEICHOIC ACID TRANSFERASE TAGU"/>
    <property type="match status" value="1"/>
</dbReference>
<dbReference type="NCBIfam" id="TIGR00350">
    <property type="entry name" value="lytR_cpsA_psr"/>
    <property type="match status" value="1"/>
</dbReference>
<dbReference type="PANTHER" id="PTHR33392">
    <property type="entry name" value="POLYISOPRENYL-TEICHOIC ACID--PEPTIDOGLYCAN TEICHOIC ACID TRANSFERASE TAGU"/>
    <property type="match status" value="1"/>
</dbReference>
<keyword evidence="2" id="KW-0812">Transmembrane</keyword>
<reference evidence="4" key="1">
    <citation type="journal article" date="2015" name="ISME J.">
        <title>Aquifer environment selects for microbial species cohorts in sediment and groundwater.</title>
        <authorList>
            <person name="Hug L.A."/>
            <person name="Thomas B.C."/>
            <person name="Brown C.T."/>
            <person name="Frischkorn K.R."/>
            <person name="Williams K.H."/>
            <person name="Tringe S.G."/>
            <person name="Banfield J.F."/>
        </authorList>
    </citation>
    <scope>NUCLEOTIDE SEQUENCE</scope>
</reference>
<proteinExistence type="inferred from homology"/>
<dbReference type="InterPro" id="IPR004474">
    <property type="entry name" value="LytR_CpsA_psr"/>
</dbReference>